<dbReference type="InterPro" id="IPR036884">
    <property type="entry name" value="2Fe-2S-bd_dom_sf"/>
</dbReference>
<dbReference type="InterPro" id="IPR036856">
    <property type="entry name" value="Ald_Oxase/Xan_DH_a/b_sf"/>
</dbReference>
<dbReference type="GO" id="GO:0016491">
    <property type="term" value="F:oxidoreductase activity"/>
    <property type="evidence" value="ECO:0007669"/>
    <property type="project" value="UniProtKB-KW"/>
</dbReference>
<organism evidence="5 6">
    <name type="scientific">Aeromonas veronii</name>
    <dbReference type="NCBI Taxonomy" id="654"/>
    <lineage>
        <taxon>Bacteria</taxon>
        <taxon>Pseudomonadati</taxon>
        <taxon>Pseudomonadota</taxon>
        <taxon>Gammaproteobacteria</taxon>
        <taxon>Aeromonadales</taxon>
        <taxon>Aeromonadaceae</taxon>
        <taxon>Aeromonas</taxon>
    </lineage>
</organism>
<keyword evidence="2" id="KW-0500">Molybdenum</keyword>
<dbReference type="EMBL" id="CABWLC010000008">
    <property type="protein sequence ID" value="VXA83959.1"/>
    <property type="molecule type" value="Genomic_DNA"/>
</dbReference>
<name>A0A653KZF1_AERVE</name>
<dbReference type="InterPro" id="IPR016208">
    <property type="entry name" value="Ald_Oxase/xanthine_DH-like"/>
</dbReference>
<dbReference type="InterPro" id="IPR037165">
    <property type="entry name" value="AldOxase/xan_DH_Mopterin-bd_sf"/>
</dbReference>
<dbReference type="NCBIfam" id="TIGR03313">
    <property type="entry name" value="Se_sel_red_Mo"/>
    <property type="match status" value="1"/>
</dbReference>
<dbReference type="PANTHER" id="PTHR11908">
    <property type="entry name" value="XANTHINE DEHYDROGENASE"/>
    <property type="match status" value="1"/>
</dbReference>
<dbReference type="SMART" id="SM01008">
    <property type="entry name" value="Ald_Xan_dh_C"/>
    <property type="match status" value="1"/>
</dbReference>
<evidence type="ECO:0000256" key="1">
    <source>
        <dbReference type="ARBA" id="ARBA00006849"/>
    </source>
</evidence>
<reference evidence="5 6" key="1">
    <citation type="submission" date="2019-10" db="EMBL/GenBank/DDBJ databases">
        <authorList>
            <person name="Karimi E."/>
        </authorList>
    </citation>
    <scope>NUCLEOTIDE SEQUENCE [LARGE SCALE GENOMIC DNA]</scope>
    <source>
        <strain evidence="5">Aeromonas sp. 8C</strain>
    </source>
</reference>
<dbReference type="SUPFAM" id="SSF56003">
    <property type="entry name" value="Molybdenum cofactor-binding domain"/>
    <property type="match status" value="1"/>
</dbReference>
<dbReference type="RefSeq" id="WP_201298851.1">
    <property type="nucleotide sequence ID" value="NZ_LR732798.1"/>
</dbReference>
<dbReference type="SUPFAM" id="SSF47741">
    <property type="entry name" value="CO dehydrogenase ISP C-domain like"/>
    <property type="match status" value="1"/>
</dbReference>
<dbReference type="Proteomes" id="UP000439123">
    <property type="component" value="Unassembled WGS sequence"/>
</dbReference>
<gene>
    <name evidence="5" type="primary">xdhD</name>
    <name evidence="5" type="ORF">AERO8C_160112</name>
</gene>
<evidence type="ECO:0000259" key="4">
    <source>
        <dbReference type="SMART" id="SM01008"/>
    </source>
</evidence>
<dbReference type="PIRSF" id="PIRSF000127">
    <property type="entry name" value="Xanthine_DH"/>
    <property type="match status" value="1"/>
</dbReference>
<evidence type="ECO:0000313" key="6">
    <source>
        <dbReference type="Proteomes" id="UP000439123"/>
    </source>
</evidence>
<sequence length="965" mass="104350">MMELNFTLNGALRTVICKAGDNAQRVLFNQCRMHSVRNSDDGFGFAGSDAILFNGKVINASLLIAAQLDGSEVRTAESLGSWNQLSLVQQAMVDVGVVQSGYNDPAAALIVTDLLDRHPEPTRDQIDDALSGLFHRDGGYQQFYQAIELACSRMKDPDYLCQIAPEFRDDLRHIGKSCPKVDAAKMVQAKPCYVEDRVTEDALIIKMLRSPHPHAVITKLDVSRAQALPGVVHVITHLNCPDVFYTPGGQSAPEPSPLDRRMFSRKVRHVGDRVAAVVAESEAIALAALKLIDVEYQVLPAVMNIDEAMAPNAPLVHDEPIVYMAGAPADLEQQNACSVRRGDEHMIINFPIGSRPHENLAASVHGQIGDVAKGFAEADEIVERTYESTQAQQCPTEPHICFTYMDGDRLVIHASTQVPWHVRRQVARIVGLKQHQVHVIKERVGGGFGSKQDILLEEVCAWATKVTGRPVTFRYTREEEFISNTSRHVAKVKVKVGAKKDGTITAIDMDFRANTGPYGNHSLTVPSNGPALSLPLYPCDNVRFTVNTYYSNICPTGAYQGYGAPKGNFALTMAIAELAEKLGIDQLDMVEHNRVHEGDILKVLGAIGEGKMPTSVPHAASCALEPILKQGRELIAWDSPKPADGDWRIGRGVAIIMQKSGIPDIDQANCMVKLESDGTFIVHSGGADIGTGLDTVVAKLTAEVLGCPLSDVHVISGDTDHALFDKGAYASSGTCFSGNAAKMAAENLKAKILFHAAAMLGEPVEDVELVHPGIVRGKLGEVSLAMLAHKAETGTGFGILVGTASYITSELAFPYGANFAEVAVNVRTGEIRLDKFYALLDCGTPINPELALGQIYGATMRAIGHTMTEEICYDSKGIPLTRDLKSYGAPKIGDIPRDFRAFLVPSDDKVGPYGAKSISEIGVNGAAPAIATAIHDACGVWLRKWHFTPEQILRELGKLEQHVSA</sequence>
<dbReference type="InterPro" id="IPR002888">
    <property type="entry name" value="2Fe-2S-bd"/>
</dbReference>
<dbReference type="Gene3D" id="3.90.1170.50">
    <property type="entry name" value="Aldehyde oxidase/xanthine dehydrogenase, a/b hammerhead"/>
    <property type="match status" value="1"/>
</dbReference>
<dbReference type="Pfam" id="PF01315">
    <property type="entry name" value="Ald_Xan_dh_C"/>
    <property type="match status" value="1"/>
</dbReference>
<dbReference type="InterPro" id="IPR046867">
    <property type="entry name" value="AldOxase/xan_DH_MoCoBD2"/>
</dbReference>
<dbReference type="InterPro" id="IPR017699">
    <property type="entry name" value="Mo-bd_YgfN/XdhD"/>
</dbReference>
<proteinExistence type="inferred from homology"/>
<dbReference type="InterPro" id="IPR008274">
    <property type="entry name" value="AldOxase/xan_DH_MoCoBD1"/>
</dbReference>
<dbReference type="AlphaFoldDB" id="A0A653KZF1"/>
<dbReference type="GO" id="GO:0005506">
    <property type="term" value="F:iron ion binding"/>
    <property type="evidence" value="ECO:0007669"/>
    <property type="project" value="InterPro"/>
</dbReference>
<dbReference type="InterPro" id="IPR000674">
    <property type="entry name" value="Ald_Oxase/Xan_DH_a/b"/>
</dbReference>
<comment type="similarity">
    <text evidence="1">Belongs to the xanthine dehydrogenase family.</text>
</comment>
<dbReference type="Pfam" id="PF01799">
    <property type="entry name" value="Fer2_2"/>
    <property type="match status" value="1"/>
</dbReference>
<protein>
    <submittedName>
        <fullName evidence="5">Fused putative xanthine/hypoxanthine oxidase: molybdopterin-binding subunit Fe-S binding subunit</fullName>
    </submittedName>
</protein>
<keyword evidence="3" id="KW-0560">Oxidoreductase</keyword>
<dbReference type="Gene3D" id="3.30.365.10">
    <property type="entry name" value="Aldehyde oxidase/xanthine dehydrogenase, molybdopterin binding domain"/>
    <property type="match status" value="4"/>
</dbReference>
<feature type="domain" description="Aldehyde oxidase/xanthine dehydrogenase a/b hammerhead" evidence="4">
    <location>
        <begin position="188"/>
        <end position="300"/>
    </location>
</feature>
<dbReference type="Pfam" id="PF02738">
    <property type="entry name" value="MoCoBD_1"/>
    <property type="match status" value="1"/>
</dbReference>
<dbReference type="Gene3D" id="1.10.150.120">
    <property type="entry name" value="[2Fe-2S]-binding domain"/>
    <property type="match status" value="1"/>
</dbReference>
<evidence type="ECO:0000256" key="2">
    <source>
        <dbReference type="ARBA" id="ARBA00022505"/>
    </source>
</evidence>
<accession>A0A653KZF1</accession>
<dbReference type="PANTHER" id="PTHR11908:SF132">
    <property type="entry name" value="ALDEHYDE OXIDASE 1-RELATED"/>
    <property type="match status" value="1"/>
</dbReference>
<dbReference type="Pfam" id="PF20256">
    <property type="entry name" value="MoCoBD_2"/>
    <property type="match status" value="1"/>
</dbReference>
<evidence type="ECO:0000313" key="5">
    <source>
        <dbReference type="EMBL" id="VXA83959.1"/>
    </source>
</evidence>
<dbReference type="SUPFAM" id="SSF54665">
    <property type="entry name" value="CO dehydrogenase molybdoprotein N-domain-like"/>
    <property type="match status" value="1"/>
</dbReference>
<evidence type="ECO:0000256" key="3">
    <source>
        <dbReference type="ARBA" id="ARBA00023002"/>
    </source>
</evidence>